<evidence type="ECO:0000313" key="1">
    <source>
        <dbReference type="EMBL" id="MPC70500.1"/>
    </source>
</evidence>
<organism evidence="1 2">
    <name type="scientific">Portunus trituberculatus</name>
    <name type="common">Swimming crab</name>
    <name type="synonym">Neptunus trituberculatus</name>
    <dbReference type="NCBI Taxonomy" id="210409"/>
    <lineage>
        <taxon>Eukaryota</taxon>
        <taxon>Metazoa</taxon>
        <taxon>Ecdysozoa</taxon>
        <taxon>Arthropoda</taxon>
        <taxon>Crustacea</taxon>
        <taxon>Multicrustacea</taxon>
        <taxon>Malacostraca</taxon>
        <taxon>Eumalacostraca</taxon>
        <taxon>Eucarida</taxon>
        <taxon>Decapoda</taxon>
        <taxon>Pleocyemata</taxon>
        <taxon>Brachyura</taxon>
        <taxon>Eubrachyura</taxon>
        <taxon>Portunoidea</taxon>
        <taxon>Portunidae</taxon>
        <taxon>Portuninae</taxon>
        <taxon>Portunus</taxon>
    </lineage>
</organism>
<name>A0A5B7HDW2_PORTR</name>
<sequence>MRPPTPPPEQLRWDPTRVSRLRQIKAAKCTLQAACSSKSSQLVDCVLLLLLLQCVRLRYCTREELYDGFQDEESSHVLQEMYNRYSLLHYLLSCSATAALRSQMSAATTRHPPNLKAATFSPTARPGWLLSSSATFPQT</sequence>
<evidence type="ECO:0000313" key="2">
    <source>
        <dbReference type="Proteomes" id="UP000324222"/>
    </source>
</evidence>
<gene>
    <name evidence="1" type="ORF">E2C01_064750</name>
</gene>
<comment type="caution">
    <text evidence="1">The sequence shown here is derived from an EMBL/GenBank/DDBJ whole genome shotgun (WGS) entry which is preliminary data.</text>
</comment>
<keyword evidence="2" id="KW-1185">Reference proteome</keyword>
<dbReference type="AlphaFoldDB" id="A0A5B7HDW2"/>
<protein>
    <submittedName>
        <fullName evidence="1">Uncharacterized protein</fullName>
    </submittedName>
</protein>
<reference evidence="1 2" key="1">
    <citation type="submission" date="2019-05" db="EMBL/GenBank/DDBJ databases">
        <title>Another draft genome of Portunus trituberculatus and its Hox gene families provides insights of decapod evolution.</title>
        <authorList>
            <person name="Jeong J.-H."/>
            <person name="Song I."/>
            <person name="Kim S."/>
            <person name="Choi T."/>
            <person name="Kim D."/>
            <person name="Ryu S."/>
            <person name="Kim W."/>
        </authorList>
    </citation>
    <scope>NUCLEOTIDE SEQUENCE [LARGE SCALE GENOMIC DNA]</scope>
    <source>
        <tissue evidence="1">Muscle</tissue>
    </source>
</reference>
<proteinExistence type="predicted"/>
<accession>A0A5B7HDW2</accession>
<dbReference type="EMBL" id="VSRR010031231">
    <property type="protein sequence ID" value="MPC70500.1"/>
    <property type="molecule type" value="Genomic_DNA"/>
</dbReference>
<dbReference type="Proteomes" id="UP000324222">
    <property type="component" value="Unassembled WGS sequence"/>
</dbReference>